<dbReference type="AlphaFoldDB" id="A0A1T4N489"/>
<organism evidence="3 4">
    <name type="scientific">Garciella nitratireducens DSM 15102</name>
    <dbReference type="NCBI Taxonomy" id="1121911"/>
    <lineage>
        <taxon>Bacteria</taxon>
        <taxon>Bacillati</taxon>
        <taxon>Bacillota</taxon>
        <taxon>Clostridia</taxon>
        <taxon>Eubacteriales</taxon>
        <taxon>Eubacteriaceae</taxon>
        <taxon>Garciella</taxon>
    </lineage>
</organism>
<dbReference type="InterPro" id="IPR047676">
    <property type="entry name" value="FxLYD_dom"/>
</dbReference>
<evidence type="ECO:0000313" key="4">
    <source>
        <dbReference type="Proteomes" id="UP000196365"/>
    </source>
</evidence>
<reference evidence="3 4" key="1">
    <citation type="submission" date="2017-02" db="EMBL/GenBank/DDBJ databases">
        <authorList>
            <person name="Peterson S.W."/>
        </authorList>
    </citation>
    <scope>NUCLEOTIDE SEQUENCE [LARGE SCALE GENOMIC DNA]</scope>
    <source>
        <strain evidence="3 4">DSM 15102</strain>
    </source>
</reference>
<evidence type="ECO:0008006" key="5">
    <source>
        <dbReference type="Google" id="ProtNLM"/>
    </source>
</evidence>
<name>A0A1T4N489_9FIRM</name>
<protein>
    <recommendedName>
        <fullName evidence="5">Lipoprotein</fullName>
    </recommendedName>
</protein>
<evidence type="ECO:0000256" key="2">
    <source>
        <dbReference type="SAM" id="SignalP"/>
    </source>
</evidence>
<feature type="region of interest" description="Disordered" evidence="1">
    <location>
        <begin position="24"/>
        <end position="54"/>
    </location>
</feature>
<proteinExistence type="predicted"/>
<evidence type="ECO:0000313" key="3">
    <source>
        <dbReference type="EMBL" id="SJZ74149.1"/>
    </source>
</evidence>
<feature type="signal peptide" evidence="2">
    <location>
        <begin position="1"/>
        <end position="19"/>
    </location>
</feature>
<accession>A0A1T4N489</accession>
<dbReference type="NCBIfam" id="NF038353">
    <property type="entry name" value="FxLYD_dom"/>
    <property type="match status" value="1"/>
</dbReference>
<dbReference type="Proteomes" id="UP000196365">
    <property type="component" value="Unassembled WGS sequence"/>
</dbReference>
<feature type="chain" id="PRO_5039340403" description="Lipoprotein" evidence="2">
    <location>
        <begin position="20"/>
        <end position="250"/>
    </location>
</feature>
<evidence type="ECO:0000256" key="1">
    <source>
        <dbReference type="SAM" id="MobiDB-lite"/>
    </source>
</evidence>
<dbReference type="RefSeq" id="WP_087678966.1">
    <property type="nucleotide sequence ID" value="NZ_FUWV01000009.1"/>
</dbReference>
<dbReference type="OrthoDB" id="2843897at2"/>
<dbReference type="PROSITE" id="PS51257">
    <property type="entry name" value="PROKAR_LIPOPROTEIN"/>
    <property type="match status" value="1"/>
</dbReference>
<gene>
    <name evidence="3" type="ORF">SAMN02745973_01556</name>
</gene>
<sequence>MKKIGILLFVLMLSFVMVACSGQTGSTTSEEGPTEKEQVSEETSTSNKAEPKAEVTQTAFQAWKGYEITNAHGAIEITNTGQVPIYIGDISIGFVGKDNSIISTATMLLPVPEILQPGEKAYAGETVYIDTGEKPEDITNIEVNIDFDSTEETAQTLTVKDLKVAKDSDYTKVTGRIENTSDVNADDVRYSIALMDKDDTLLGVFTSSLDVTLGSGKTATFEASYPELPASIAAKVDHVEGYSYNCSLRL</sequence>
<dbReference type="EMBL" id="FUWV01000009">
    <property type="protein sequence ID" value="SJZ74149.1"/>
    <property type="molecule type" value="Genomic_DNA"/>
</dbReference>
<keyword evidence="2" id="KW-0732">Signal</keyword>
<keyword evidence="4" id="KW-1185">Reference proteome</keyword>